<dbReference type="GeneID" id="110981476"/>
<dbReference type="Proteomes" id="UP000694845">
    <property type="component" value="Unplaced"/>
</dbReference>
<feature type="compositionally biased region" description="Polar residues" evidence="1">
    <location>
        <begin position="568"/>
        <end position="589"/>
    </location>
</feature>
<evidence type="ECO:0000313" key="2">
    <source>
        <dbReference type="Proteomes" id="UP000694845"/>
    </source>
</evidence>
<evidence type="ECO:0000313" key="4">
    <source>
        <dbReference type="RefSeq" id="XP_022094765.1"/>
    </source>
</evidence>
<protein>
    <submittedName>
        <fullName evidence="3 4">Uncharacterized protein LOC110981476</fullName>
    </submittedName>
</protein>
<keyword evidence="2" id="KW-1185">Reference proteome</keyword>
<reference evidence="3 4" key="1">
    <citation type="submission" date="2025-04" db="UniProtKB">
        <authorList>
            <consortium name="RefSeq"/>
        </authorList>
    </citation>
    <scope>IDENTIFICATION</scope>
</reference>
<evidence type="ECO:0000256" key="1">
    <source>
        <dbReference type="SAM" id="MobiDB-lite"/>
    </source>
</evidence>
<proteinExistence type="predicted"/>
<dbReference type="OrthoDB" id="10072130at2759"/>
<evidence type="ECO:0000313" key="3">
    <source>
        <dbReference type="RefSeq" id="XP_022094764.1"/>
    </source>
</evidence>
<gene>
    <name evidence="3 4" type="primary">LOC110981476</name>
</gene>
<sequence length="944" mass="104970">MDIAVYGSKKMLSPRQRRGSYYKKKGRQGRRTKLTGGLLRAISEILAEMDILSISHLSQELLNRGHSLSRSTVFRAMETLGLRVDRDRKVWCAGPVGTEAGELRWTAKHSNGDDANSTTPALTRNNSVHADAGFLPGRAEDSPPLLLNDISYSQQTEYRDPKLQCTANRDSVEAENTANGLYTPTNNDNTGVTRGATRGNMKQEINDQNPASEEFELTQSTGGQETLCLADRWTDTVRDGVRRVSMTSLVSAQRRGRKRKSDCPAKFGSPRNLKVDSTSYWPSTASPSRQATRTFEAAELYSSKTEDDQWIPSKSSVKAKQASTSSSGVYGREAPELVTEQILHLQENQPRRNLITEKRPAGFQGRAEPSLLSKTTLRHSSSKDSLILEPEAFQDETMDTDRANPINGTSGYREELVGCQEWKDKLMLCSRELMDSTSKKDNVHSSSTFTFRRGYRSKHCQETRDSLEEDLLLGESAPQRQQLQKSGSQQLPVSNTDTQKELMHKDAGHQMQGQAVAANCRLNRASNEQPVKTYDSRWSGAEVNRQRHSDQYLGRPSRKASQFLPGDQIQNKTRANLTIPSFQNIPTEQKTSRENDPQTARLHALTSSLAAKTSSVLGIEIGRRGREQLDKLTSDSASNNLISDLSAGKNKETSFQTNKEPLVKPRGLGQKAVSKSSLPSANGHGTYSPSPQDECIQSQHNTNGGGSAPASSSVTQCFSMFLPELQSWMQFVSDKLASMEDQLQYLTEIITQPAEKTEEAEPGTVSAESDAIDSLKEEEEEEEEEEEGRDEKVEEAGEEDPGQSESEKEPEGQTWETTLPPINTPESNDMIKKIMSDERWNTFSPYVGGPRLAIRLARDCIFGSEVLSKSTVTGRNGMNPLQRDGIKKIKECLMKMYGPKCSGVECEILWKMARESLSQLCKRTRRQFAAEASNQDVDDPDYTP</sequence>
<organism evidence="2 3">
    <name type="scientific">Acanthaster planci</name>
    <name type="common">Crown-of-thorns starfish</name>
    <dbReference type="NCBI Taxonomy" id="133434"/>
    <lineage>
        <taxon>Eukaryota</taxon>
        <taxon>Metazoa</taxon>
        <taxon>Echinodermata</taxon>
        <taxon>Eleutherozoa</taxon>
        <taxon>Asterozoa</taxon>
        <taxon>Asteroidea</taxon>
        <taxon>Valvatacea</taxon>
        <taxon>Valvatida</taxon>
        <taxon>Acanthasteridae</taxon>
        <taxon>Acanthaster</taxon>
    </lineage>
</organism>
<name>A0A8B7YNC1_ACAPL</name>
<dbReference type="RefSeq" id="XP_022094764.1">
    <property type="nucleotide sequence ID" value="XM_022239072.1"/>
</dbReference>
<dbReference type="KEGG" id="aplc:110981476"/>
<feature type="compositionally biased region" description="Acidic residues" evidence="1">
    <location>
        <begin position="776"/>
        <end position="788"/>
    </location>
</feature>
<dbReference type="AlphaFoldDB" id="A0A8B7YNC1"/>
<feature type="region of interest" description="Disordered" evidence="1">
    <location>
        <begin position="753"/>
        <end position="828"/>
    </location>
</feature>
<dbReference type="OMA" id="SGVECEI"/>
<feature type="compositionally biased region" description="Polar residues" evidence="1">
    <location>
        <begin position="814"/>
        <end position="827"/>
    </location>
</feature>
<feature type="region of interest" description="Disordered" evidence="1">
    <location>
        <begin position="639"/>
        <end position="712"/>
    </location>
</feature>
<accession>A0A8B7YNC1</accession>
<feature type="region of interest" description="Disordered" evidence="1">
    <location>
        <begin position="249"/>
        <end position="288"/>
    </location>
</feature>
<feature type="region of interest" description="Disordered" evidence="1">
    <location>
        <begin position="301"/>
        <end position="332"/>
    </location>
</feature>
<feature type="region of interest" description="Disordered" evidence="1">
    <location>
        <begin position="527"/>
        <end position="598"/>
    </location>
</feature>
<dbReference type="RefSeq" id="XP_022094765.1">
    <property type="nucleotide sequence ID" value="XM_022239073.1"/>
</dbReference>
<feature type="compositionally biased region" description="Polar residues" evidence="1">
    <location>
        <begin position="275"/>
        <end position="288"/>
    </location>
</feature>
<feature type="compositionally biased region" description="Polar residues" evidence="1">
    <location>
        <begin position="312"/>
        <end position="328"/>
    </location>
</feature>
<feature type="compositionally biased region" description="Polar residues" evidence="1">
    <location>
        <begin position="673"/>
        <end position="702"/>
    </location>
</feature>